<dbReference type="OrthoDB" id="9809491at2"/>
<evidence type="ECO:0000256" key="3">
    <source>
        <dbReference type="ARBA" id="ARBA00022538"/>
    </source>
</evidence>
<keyword evidence="2 11" id="KW-1003">Cell membrane</keyword>
<keyword evidence="3 11" id="KW-0633">Potassium transport</keyword>
<comment type="caution">
    <text evidence="12">The sequence shown here is derived from an EMBL/GenBank/DDBJ whole genome shotgun (WGS) entry which is preliminary data.</text>
</comment>
<organism evidence="12 13">
    <name type="scientific">Flavipsychrobacter stenotrophus</name>
    <dbReference type="NCBI Taxonomy" id="2077091"/>
    <lineage>
        <taxon>Bacteria</taxon>
        <taxon>Pseudomonadati</taxon>
        <taxon>Bacteroidota</taxon>
        <taxon>Chitinophagia</taxon>
        <taxon>Chitinophagales</taxon>
        <taxon>Chitinophagaceae</taxon>
        <taxon>Flavipsychrobacter</taxon>
    </lineage>
</organism>
<dbReference type="EMBL" id="PPSL01000001">
    <property type="protein sequence ID" value="PQJ12618.1"/>
    <property type="molecule type" value="Genomic_DNA"/>
</dbReference>
<dbReference type="NCBIfam" id="NF010606">
    <property type="entry name" value="PRK14002.1"/>
    <property type="match status" value="1"/>
</dbReference>
<dbReference type="GO" id="GO:0008556">
    <property type="term" value="F:P-type potassium transmembrane transporter activity"/>
    <property type="evidence" value="ECO:0007669"/>
    <property type="project" value="InterPro"/>
</dbReference>
<keyword evidence="4 11" id="KW-0812">Transmembrane</keyword>
<keyword evidence="7 11" id="KW-0630">Potassium</keyword>
<dbReference type="PIRSF" id="PIRSF001296">
    <property type="entry name" value="K_ATPase_KdpC"/>
    <property type="match status" value="1"/>
</dbReference>
<evidence type="ECO:0000256" key="7">
    <source>
        <dbReference type="ARBA" id="ARBA00022958"/>
    </source>
</evidence>
<dbReference type="RefSeq" id="WP_105037501.1">
    <property type="nucleotide sequence ID" value="NZ_PPSL01000001.1"/>
</dbReference>
<comment type="subunit">
    <text evidence="11">The system is composed of three essential subunits: KdpA, KdpB and KdpC.</text>
</comment>
<comment type="subcellular location">
    <subcellularLocation>
        <location evidence="11">Cell membrane</location>
        <topology evidence="11">Single-pass membrane protein</topology>
    </subcellularLocation>
</comment>
<keyword evidence="5 11" id="KW-0547">Nucleotide-binding</keyword>
<comment type="function">
    <text evidence="11">Part of the high-affinity ATP-driven potassium transport (or Kdp) system, which catalyzes the hydrolysis of ATP coupled with the electrogenic transport of potassium into the cytoplasm. This subunit acts as a catalytic chaperone that increases the ATP-binding affinity of the ATP-hydrolyzing subunit KdpB by the formation of a transient KdpB/KdpC/ATP ternary complex.</text>
</comment>
<gene>
    <name evidence="11" type="primary">kdpC</name>
    <name evidence="12" type="ORF">CJD36_002425</name>
</gene>
<proteinExistence type="inferred from homology"/>
<protein>
    <recommendedName>
        <fullName evidence="11">Potassium-transporting ATPase KdpC subunit</fullName>
    </recommendedName>
    <alternativeName>
        <fullName evidence="11">ATP phosphohydrolase [potassium-transporting] C chain</fullName>
    </alternativeName>
    <alternativeName>
        <fullName evidence="11">Potassium-binding and translocating subunit C</fullName>
    </alternativeName>
    <alternativeName>
        <fullName evidence="11">Potassium-translocating ATPase C chain</fullName>
    </alternativeName>
</protein>
<dbReference type="HAMAP" id="MF_00276">
    <property type="entry name" value="KdpC"/>
    <property type="match status" value="1"/>
</dbReference>
<keyword evidence="13" id="KW-1185">Reference proteome</keyword>
<dbReference type="GO" id="GO:0005886">
    <property type="term" value="C:plasma membrane"/>
    <property type="evidence" value="ECO:0007669"/>
    <property type="project" value="UniProtKB-SubCell"/>
</dbReference>
<keyword evidence="10 11" id="KW-0472">Membrane</keyword>
<reference evidence="12 13" key="1">
    <citation type="submission" date="2018-01" db="EMBL/GenBank/DDBJ databases">
        <title>A novel member of the phylum Bacteroidetes isolated from glacier ice.</title>
        <authorList>
            <person name="Liu Q."/>
            <person name="Xin Y.-H."/>
        </authorList>
    </citation>
    <scope>NUCLEOTIDE SEQUENCE [LARGE SCALE GENOMIC DNA]</scope>
    <source>
        <strain evidence="12 13">RB1R16</strain>
    </source>
</reference>
<dbReference type="Proteomes" id="UP000239872">
    <property type="component" value="Unassembled WGS sequence"/>
</dbReference>
<dbReference type="AlphaFoldDB" id="A0A2S7T114"/>
<dbReference type="InterPro" id="IPR003820">
    <property type="entry name" value="KdpC"/>
</dbReference>
<sequence>MKKEIIPSILLSFICIILLSGIYPAIVWGIAQITPNKGEGIVIKEKGGRHFYENIGQNFSDDKYFWSRPSAVNYNAAGSGGSNKGPDNPEYLLLVQARIDSFMTHNPGVNRKDIPSDMVTASGSGLDPHISVEGAMVQVKRIAKVRSLDENRVSELVRAHIDAPMYGMGPKRINVLTLNLALDNIIAH</sequence>
<evidence type="ECO:0000313" key="12">
    <source>
        <dbReference type="EMBL" id="PQJ12618.1"/>
    </source>
</evidence>
<evidence type="ECO:0000256" key="8">
    <source>
        <dbReference type="ARBA" id="ARBA00022989"/>
    </source>
</evidence>
<evidence type="ECO:0000256" key="2">
    <source>
        <dbReference type="ARBA" id="ARBA00022475"/>
    </source>
</evidence>
<evidence type="ECO:0000256" key="10">
    <source>
        <dbReference type="ARBA" id="ARBA00023136"/>
    </source>
</evidence>
<accession>A0A2S7T114</accession>
<evidence type="ECO:0000256" key="1">
    <source>
        <dbReference type="ARBA" id="ARBA00022448"/>
    </source>
</evidence>
<evidence type="ECO:0000256" key="6">
    <source>
        <dbReference type="ARBA" id="ARBA00022840"/>
    </source>
</evidence>
<evidence type="ECO:0000313" key="13">
    <source>
        <dbReference type="Proteomes" id="UP000239872"/>
    </source>
</evidence>
<keyword evidence="6 11" id="KW-0067">ATP-binding</keyword>
<comment type="similarity">
    <text evidence="11">Belongs to the KdpC family.</text>
</comment>
<evidence type="ECO:0000256" key="4">
    <source>
        <dbReference type="ARBA" id="ARBA00022692"/>
    </source>
</evidence>
<keyword evidence="8 11" id="KW-1133">Transmembrane helix</keyword>
<keyword evidence="1 11" id="KW-0813">Transport</keyword>
<dbReference type="GO" id="GO:0005524">
    <property type="term" value="F:ATP binding"/>
    <property type="evidence" value="ECO:0007669"/>
    <property type="project" value="UniProtKB-UniRule"/>
</dbReference>
<dbReference type="PANTHER" id="PTHR30042:SF2">
    <property type="entry name" value="POTASSIUM-TRANSPORTING ATPASE KDPC SUBUNIT"/>
    <property type="match status" value="1"/>
</dbReference>
<name>A0A2S7T114_9BACT</name>
<keyword evidence="9 11" id="KW-0406">Ion transport</keyword>
<dbReference type="PANTHER" id="PTHR30042">
    <property type="entry name" value="POTASSIUM-TRANSPORTING ATPASE C CHAIN"/>
    <property type="match status" value="1"/>
</dbReference>
<evidence type="ECO:0000256" key="9">
    <source>
        <dbReference type="ARBA" id="ARBA00023065"/>
    </source>
</evidence>
<evidence type="ECO:0000256" key="5">
    <source>
        <dbReference type="ARBA" id="ARBA00022741"/>
    </source>
</evidence>
<evidence type="ECO:0000256" key="11">
    <source>
        <dbReference type="HAMAP-Rule" id="MF_00276"/>
    </source>
</evidence>
<dbReference type="Pfam" id="PF02669">
    <property type="entry name" value="KdpC"/>
    <property type="match status" value="1"/>
</dbReference>